<evidence type="ECO:0000313" key="7">
    <source>
        <dbReference type="Proteomes" id="UP000830729"/>
    </source>
</evidence>
<dbReference type="KEGG" id="halx:M0R89_13645"/>
<dbReference type="PROSITE" id="PS51257">
    <property type="entry name" value="PROKAR_LIPOPROTEIN"/>
    <property type="match status" value="1"/>
</dbReference>
<keyword evidence="3" id="KW-0732">Signal</keyword>
<dbReference type="GO" id="GO:0043190">
    <property type="term" value="C:ATP-binding cassette (ABC) transporter complex"/>
    <property type="evidence" value="ECO:0007669"/>
    <property type="project" value="InterPro"/>
</dbReference>
<evidence type="ECO:0000256" key="2">
    <source>
        <dbReference type="ARBA" id="ARBA00022448"/>
    </source>
</evidence>
<evidence type="ECO:0000256" key="1">
    <source>
        <dbReference type="ARBA" id="ARBA00005695"/>
    </source>
</evidence>
<dbReference type="InterPro" id="IPR030678">
    <property type="entry name" value="Peptide/Ni-bd"/>
</dbReference>
<dbReference type="PROSITE" id="PS51318">
    <property type="entry name" value="TAT"/>
    <property type="match status" value="1"/>
</dbReference>
<dbReference type="InterPro" id="IPR000914">
    <property type="entry name" value="SBP_5_dom"/>
</dbReference>
<dbReference type="EMBL" id="CP096659">
    <property type="protein sequence ID" value="UPV73578.1"/>
    <property type="molecule type" value="Genomic_DNA"/>
</dbReference>
<dbReference type="GO" id="GO:0042597">
    <property type="term" value="C:periplasmic space"/>
    <property type="evidence" value="ECO:0007669"/>
    <property type="project" value="UniProtKB-ARBA"/>
</dbReference>
<reference evidence="6 7" key="1">
    <citation type="submission" date="2022-04" db="EMBL/GenBank/DDBJ databases">
        <title>Diverse halophilic archaea isolated from saline environments.</title>
        <authorList>
            <person name="Cui H.-L."/>
        </authorList>
    </citation>
    <scope>NUCLEOTIDE SEQUENCE [LARGE SCALE GENOMIC DNA]</scope>
    <source>
        <strain evidence="6 7">XZYJT49</strain>
    </source>
</reference>
<dbReference type="Proteomes" id="UP000830729">
    <property type="component" value="Chromosome"/>
</dbReference>
<dbReference type="PANTHER" id="PTHR30290:SF9">
    <property type="entry name" value="OLIGOPEPTIDE-BINDING PROTEIN APPA"/>
    <property type="match status" value="1"/>
</dbReference>
<dbReference type="CDD" id="cd00995">
    <property type="entry name" value="PBP2_NikA_DppA_OppA_like"/>
    <property type="match status" value="1"/>
</dbReference>
<name>A0A8U0HRS7_9EURY</name>
<evidence type="ECO:0000256" key="3">
    <source>
        <dbReference type="ARBA" id="ARBA00022729"/>
    </source>
</evidence>
<evidence type="ECO:0000259" key="5">
    <source>
        <dbReference type="Pfam" id="PF00496"/>
    </source>
</evidence>
<keyword evidence="7" id="KW-1185">Reference proteome</keyword>
<evidence type="ECO:0000256" key="4">
    <source>
        <dbReference type="SAM" id="MobiDB-lite"/>
    </source>
</evidence>
<evidence type="ECO:0000313" key="6">
    <source>
        <dbReference type="EMBL" id="UPV73578.1"/>
    </source>
</evidence>
<sequence>MPHRRNRSDGTNDSRRKFLKASGAGAVALSLAGCSGNSDTPDTTTTEDTEQTTEEQTPTTNTKQADQIPEGGTFVMGLSQKPDSPNRLISSSAYTSTALDRIYRYGTTLDPVTTEVRPSVFTDWTVKNVSGDSPKPDVYFNMRQGLKWNDGEDFTKEDVLFTYRYIKKNEVGNYTSAWQPMKKIEESSKSDWDFHIKLKKPVGTWETDIIGGLPLLPKHKWEGKDYQKYNPVEENENGPVGLGPGRLTKWDPGTAMQVTFDNEHYYDTLSTLDWRKEHDQLIAGGPFIDKINFKVYGSQTAMINAFLQGKIDSHYGSMKPSKIPKVKEQKGKKLIPGTDSGFAYVGFNLRRQPIDDATLRQALSFMWDDYFWITRLRQNYSIKGDFAQTPGYPNVRPDKVYGDTLLKDPATNAFDFRSAESAVPAVEKTRKFLTEGEVIDGSKGTYAGKKYPGSLSGVKASQSKSKYEYTFGPVKSDVLKGKSNNGKEIRVDGKTIPELRDGNPLEIYIYPPKDTPKLVKAVEQWVSNVKSLGVPIKMTTMEFNSMSQKVYNKEEFDMYPMAWGDTGAFGSSVHSFFHSSRADDHSDSDGNVNKFMYNSTGYGLGDTGADDLLSKAKTEMKAEKRNKLTAQALEKIYLDMPYMVTDFDKIRWPVNSEKFTGFIPNLVDPTLTTLGAQVNNLHRNE</sequence>
<dbReference type="GeneID" id="72186262"/>
<organism evidence="6 7">
    <name type="scientific">Halorussus limi</name>
    <dbReference type="NCBI Taxonomy" id="2938695"/>
    <lineage>
        <taxon>Archaea</taxon>
        <taxon>Methanobacteriati</taxon>
        <taxon>Methanobacteriota</taxon>
        <taxon>Stenosarchaea group</taxon>
        <taxon>Halobacteria</taxon>
        <taxon>Halobacteriales</taxon>
        <taxon>Haladaptataceae</taxon>
        <taxon>Halorussus</taxon>
    </lineage>
</organism>
<feature type="region of interest" description="Disordered" evidence="4">
    <location>
        <begin position="1"/>
        <end position="89"/>
    </location>
</feature>
<dbReference type="InterPro" id="IPR039424">
    <property type="entry name" value="SBP_5"/>
</dbReference>
<dbReference type="PANTHER" id="PTHR30290">
    <property type="entry name" value="PERIPLASMIC BINDING COMPONENT OF ABC TRANSPORTER"/>
    <property type="match status" value="1"/>
</dbReference>
<dbReference type="Gene3D" id="3.40.190.10">
    <property type="entry name" value="Periplasmic binding protein-like II"/>
    <property type="match status" value="1"/>
</dbReference>
<dbReference type="Gene3D" id="3.10.105.10">
    <property type="entry name" value="Dipeptide-binding Protein, Domain 3"/>
    <property type="match status" value="1"/>
</dbReference>
<dbReference type="NCBIfam" id="TIGR01409">
    <property type="entry name" value="TAT_signal_seq"/>
    <property type="match status" value="1"/>
</dbReference>
<gene>
    <name evidence="6" type="ORF">M0R89_13645</name>
</gene>
<feature type="compositionally biased region" description="Basic and acidic residues" evidence="4">
    <location>
        <begin position="7"/>
        <end position="16"/>
    </location>
</feature>
<dbReference type="RefSeq" id="WP_248649631.1">
    <property type="nucleotide sequence ID" value="NZ_CP096659.1"/>
</dbReference>
<comment type="similarity">
    <text evidence="1">Belongs to the bacterial solute-binding protein 5 family.</text>
</comment>
<proteinExistence type="inferred from homology"/>
<protein>
    <submittedName>
        <fullName evidence="6">ABC transporter substrate-binding protein</fullName>
    </submittedName>
</protein>
<dbReference type="InterPro" id="IPR019546">
    <property type="entry name" value="TAT_signal_bac_arc"/>
</dbReference>
<accession>A0A8U0HRS7</accession>
<dbReference type="PIRSF" id="PIRSF002741">
    <property type="entry name" value="MppA"/>
    <property type="match status" value="1"/>
</dbReference>
<dbReference type="InterPro" id="IPR006311">
    <property type="entry name" value="TAT_signal"/>
</dbReference>
<dbReference type="GO" id="GO:0015833">
    <property type="term" value="P:peptide transport"/>
    <property type="evidence" value="ECO:0007669"/>
    <property type="project" value="TreeGrafter"/>
</dbReference>
<dbReference type="SUPFAM" id="SSF53850">
    <property type="entry name" value="Periplasmic binding protein-like II"/>
    <property type="match status" value="1"/>
</dbReference>
<dbReference type="GO" id="GO:1904680">
    <property type="term" value="F:peptide transmembrane transporter activity"/>
    <property type="evidence" value="ECO:0007669"/>
    <property type="project" value="TreeGrafter"/>
</dbReference>
<keyword evidence="2" id="KW-0813">Transport</keyword>
<feature type="compositionally biased region" description="Low complexity" evidence="4">
    <location>
        <begin position="20"/>
        <end position="44"/>
    </location>
</feature>
<feature type="domain" description="Solute-binding protein family 5" evidence="5">
    <location>
        <begin position="139"/>
        <end position="580"/>
    </location>
</feature>
<dbReference type="AlphaFoldDB" id="A0A8U0HRS7"/>
<dbReference type="Pfam" id="PF00496">
    <property type="entry name" value="SBP_bac_5"/>
    <property type="match status" value="1"/>
</dbReference>